<evidence type="ECO:0000256" key="1">
    <source>
        <dbReference type="ARBA" id="ARBA00006249"/>
    </source>
</evidence>
<accession>A0A6A6D3I8</accession>
<evidence type="ECO:0000256" key="5">
    <source>
        <dbReference type="ARBA" id="ARBA00022801"/>
    </source>
</evidence>
<evidence type="ECO:0000313" key="11">
    <source>
        <dbReference type="EMBL" id="KAF2173018.1"/>
    </source>
</evidence>
<dbReference type="GeneID" id="54557115"/>
<dbReference type="EC" id="3.1.1.-" evidence="8"/>
<dbReference type="PANTHER" id="PTHR33938">
    <property type="entry name" value="FERULOYL ESTERASE B-RELATED"/>
    <property type="match status" value="1"/>
</dbReference>
<keyword evidence="2" id="KW-0719">Serine esterase</keyword>
<dbReference type="GO" id="GO:0046872">
    <property type="term" value="F:metal ion binding"/>
    <property type="evidence" value="ECO:0007669"/>
    <property type="project" value="UniProtKB-KW"/>
</dbReference>
<evidence type="ECO:0000256" key="9">
    <source>
        <dbReference type="SAM" id="MobiDB-lite"/>
    </source>
</evidence>
<comment type="similarity">
    <text evidence="1 8">Belongs to the tannase family.</text>
</comment>
<gene>
    <name evidence="11" type="ORF">M409DRAFT_16968</name>
</gene>
<dbReference type="Proteomes" id="UP000799537">
    <property type="component" value="Unassembled WGS sequence"/>
</dbReference>
<dbReference type="AlphaFoldDB" id="A0A6A6D3I8"/>
<proteinExistence type="inferred from homology"/>
<evidence type="ECO:0000256" key="4">
    <source>
        <dbReference type="ARBA" id="ARBA00022729"/>
    </source>
</evidence>
<feature type="compositionally biased region" description="Polar residues" evidence="9">
    <location>
        <begin position="539"/>
        <end position="549"/>
    </location>
</feature>
<protein>
    <recommendedName>
        <fullName evidence="8">Carboxylic ester hydrolase</fullName>
        <ecNumber evidence="8">3.1.1.-</ecNumber>
    </recommendedName>
</protein>
<dbReference type="Pfam" id="PF07519">
    <property type="entry name" value="Tannase"/>
    <property type="match status" value="2"/>
</dbReference>
<dbReference type="EMBL" id="ML993580">
    <property type="protein sequence ID" value="KAF2173018.1"/>
    <property type="molecule type" value="Genomic_DNA"/>
</dbReference>
<sequence length="549" mass="60084">MKSSLFLAALPLATAFECSKYTFQAILPTQASVAFARTVAANATFTVPAGDIAYPTSPVLLRSVCAVQINVTSSPTSAYSFGLFLPDDWNNRFLAVGNGGFAGGINWLDLAAGVGYGFASMSTDTGHSSNSSDGSWALNKEKLTDWGYRAMHGSVVLAKEVVQAYYGSKSKYSYYSGCSTGGRQGLKEVEMFPEDFDGVLAGSAAWWTSHLQTWTVKVALYNLPTTSAHHIPPALFPIVGAEVLRQCDAQDGLIDTIVSDPRGCEFIPEELLCKSQVANQTEAGCLTGPQIDTLYKIFNDYVETNQTFVFPRLEPGSEAQWEVLIGGNQPNGLGIDYVRYFLLNQPDWNFYDFDYGIVQEADKVQPGNASAIDFDISPFHARGGKLLQYHGFADGLIPTGSSEYFYRQVMRTLLPKGVELDSWYRFFLVPGMQHCQGTPSNVNAPWYFAGGNQAGALGLRPGCVSGVPGFRDPEHDILLALMRWTEEGQAPEYIIATKWHNDTLQDKVFRQRPLCPHPQRAQYTGQGDPNDASDWRCSSRGSLSAQLVG</sequence>
<evidence type="ECO:0000256" key="7">
    <source>
        <dbReference type="ARBA" id="ARBA00023157"/>
    </source>
</evidence>
<keyword evidence="6" id="KW-0106">Calcium</keyword>
<evidence type="ECO:0000256" key="6">
    <source>
        <dbReference type="ARBA" id="ARBA00022837"/>
    </source>
</evidence>
<dbReference type="InterPro" id="IPR029058">
    <property type="entry name" value="AB_hydrolase_fold"/>
</dbReference>
<keyword evidence="4 10" id="KW-0732">Signal</keyword>
<evidence type="ECO:0000256" key="10">
    <source>
        <dbReference type="SAM" id="SignalP"/>
    </source>
</evidence>
<dbReference type="GO" id="GO:0030600">
    <property type="term" value="F:feruloyl esterase activity"/>
    <property type="evidence" value="ECO:0007669"/>
    <property type="project" value="UniProtKB-ARBA"/>
</dbReference>
<reference evidence="11" key="1">
    <citation type="journal article" date="2020" name="Stud. Mycol.">
        <title>101 Dothideomycetes genomes: a test case for predicting lifestyles and emergence of pathogens.</title>
        <authorList>
            <person name="Haridas S."/>
            <person name="Albert R."/>
            <person name="Binder M."/>
            <person name="Bloem J."/>
            <person name="Labutti K."/>
            <person name="Salamov A."/>
            <person name="Andreopoulos B."/>
            <person name="Baker S."/>
            <person name="Barry K."/>
            <person name="Bills G."/>
            <person name="Bluhm B."/>
            <person name="Cannon C."/>
            <person name="Castanera R."/>
            <person name="Culley D."/>
            <person name="Daum C."/>
            <person name="Ezra D."/>
            <person name="Gonzalez J."/>
            <person name="Henrissat B."/>
            <person name="Kuo A."/>
            <person name="Liang C."/>
            <person name="Lipzen A."/>
            <person name="Lutzoni F."/>
            <person name="Magnuson J."/>
            <person name="Mondo S."/>
            <person name="Nolan M."/>
            <person name="Ohm R."/>
            <person name="Pangilinan J."/>
            <person name="Park H.-J."/>
            <person name="Ramirez L."/>
            <person name="Alfaro M."/>
            <person name="Sun H."/>
            <person name="Tritt A."/>
            <person name="Yoshinaga Y."/>
            <person name="Zwiers L.-H."/>
            <person name="Turgeon B."/>
            <person name="Goodwin S."/>
            <person name="Spatafora J."/>
            <person name="Crous P."/>
            <person name="Grigoriev I."/>
        </authorList>
    </citation>
    <scope>NUCLEOTIDE SEQUENCE</scope>
    <source>
        <strain evidence="11">ATCC 36951</strain>
    </source>
</reference>
<evidence type="ECO:0000256" key="8">
    <source>
        <dbReference type="RuleBase" id="RU361238"/>
    </source>
</evidence>
<dbReference type="InterPro" id="IPR011118">
    <property type="entry name" value="Tannase/feruloyl_esterase"/>
</dbReference>
<dbReference type="RefSeq" id="XP_033673907.1">
    <property type="nucleotide sequence ID" value="XM_033803843.1"/>
</dbReference>
<name>A0A6A6D3I8_ZASCE</name>
<evidence type="ECO:0000256" key="3">
    <source>
        <dbReference type="ARBA" id="ARBA00022723"/>
    </source>
</evidence>
<organism evidence="11 12">
    <name type="scientific">Zasmidium cellare ATCC 36951</name>
    <dbReference type="NCBI Taxonomy" id="1080233"/>
    <lineage>
        <taxon>Eukaryota</taxon>
        <taxon>Fungi</taxon>
        <taxon>Dikarya</taxon>
        <taxon>Ascomycota</taxon>
        <taxon>Pezizomycotina</taxon>
        <taxon>Dothideomycetes</taxon>
        <taxon>Dothideomycetidae</taxon>
        <taxon>Mycosphaerellales</taxon>
        <taxon>Mycosphaerellaceae</taxon>
        <taxon>Zasmidium</taxon>
    </lineage>
</organism>
<evidence type="ECO:0000313" key="12">
    <source>
        <dbReference type="Proteomes" id="UP000799537"/>
    </source>
</evidence>
<feature type="region of interest" description="Disordered" evidence="9">
    <location>
        <begin position="517"/>
        <end position="549"/>
    </location>
</feature>
<feature type="chain" id="PRO_5025669081" description="Carboxylic ester hydrolase" evidence="10">
    <location>
        <begin position="16"/>
        <end position="549"/>
    </location>
</feature>
<keyword evidence="7" id="KW-1015">Disulfide bond</keyword>
<keyword evidence="5 8" id="KW-0378">Hydrolase</keyword>
<dbReference type="OrthoDB" id="3039123at2759"/>
<dbReference type="PANTHER" id="PTHR33938:SF2">
    <property type="entry name" value="CARBOXYLIC ESTER HYDROLASE"/>
    <property type="match status" value="1"/>
</dbReference>
<keyword evidence="3" id="KW-0479">Metal-binding</keyword>
<feature type="signal peptide" evidence="10">
    <location>
        <begin position="1"/>
        <end position="15"/>
    </location>
</feature>
<evidence type="ECO:0000256" key="2">
    <source>
        <dbReference type="ARBA" id="ARBA00022487"/>
    </source>
</evidence>
<keyword evidence="12" id="KW-1185">Reference proteome</keyword>
<dbReference type="SUPFAM" id="SSF53474">
    <property type="entry name" value="alpha/beta-Hydrolases"/>
    <property type="match status" value="1"/>
</dbReference>